<proteinExistence type="predicted"/>
<evidence type="ECO:0000313" key="4">
    <source>
        <dbReference type="EMBL" id="DAE12953.1"/>
    </source>
</evidence>
<reference evidence="4" key="1">
    <citation type="journal article" date="2021" name="Proc. Natl. Acad. Sci. U.S.A.">
        <title>A Catalog of Tens of Thousands of Viruses from Human Metagenomes Reveals Hidden Associations with Chronic Diseases.</title>
        <authorList>
            <person name="Tisza M.J."/>
            <person name="Buck C.B."/>
        </authorList>
    </citation>
    <scope>NUCLEOTIDE SEQUENCE</scope>
    <source>
        <strain evidence="4">Ct2DO6</strain>
    </source>
</reference>
<evidence type="ECO:0000256" key="3">
    <source>
        <dbReference type="ARBA" id="ARBA00023219"/>
    </source>
</evidence>
<keyword evidence="2" id="KW-1171">Viral genome ejection through host cell envelope</keyword>
<name>A0A8S5Q2A1_9CAUD</name>
<dbReference type="EMBL" id="BK015561">
    <property type="protein sequence ID" value="DAE12953.1"/>
    <property type="molecule type" value="Genomic_DNA"/>
</dbReference>
<keyword evidence="1" id="KW-1188">Viral release from host cell</keyword>
<dbReference type="InterPro" id="IPR006944">
    <property type="entry name" value="Phage/GTA_portal"/>
</dbReference>
<organism evidence="4">
    <name type="scientific">Myoviridae sp. ct2DO6</name>
    <dbReference type="NCBI Taxonomy" id="2825020"/>
    <lineage>
        <taxon>Viruses</taxon>
        <taxon>Duplodnaviria</taxon>
        <taxon>Heunggongvirae</taxon>
        <taxon>Uroviricota</taxon>
        <taxon>Caudoviricetes</taxon>
    </lineage>
</organism>
<dbReference type="Pfam" id="PF04860">
    <property type="entry name" value="Phage_portal"/>
    <property type="match status" value="1"/>
</dbReference>
<keyword evidence="2" id="KW-1160">Virus entry into host cell</keyword>
<keyword evidence="1" id="KW-0118">Viral capsid assembly</keyword>
<keyword evidence="2" id="KW-1162">Viral penetration into host cytoplasm</keyword>
<accession>A0A8S5Q2A1</accession>
<protein>
    <submittedName>
        <fullName evidence="4">Portal protein</fullName>
    </submittedName>
</protein>
<keyword evidence="3" id="KW-0231">Viral genome packaging</keyword>
<sequence length="386" mass="42746">MEHKPMNALQKLFRRKEPEPQGITLEIQSGFTAFGGTAYGNAAFRSAVDAIARHAAKLKAHAQDSGIENLLSCSPNPYMTAYELLYKTATAYFTTNNAFVLIQRSRNVTAFYPLTPASVEFIGTQDGTLYTKMIFSDGKEVLLPYADIIHLRRHYSTNELLGSDNAPLYPLIDAAHTLTEATGAAVKNATNIRGVLKFTSLVNPAQVKAEKDQFVKDYFNLSNTGGIAATDQRFEFVPTAQTAYNVPQEQTEAINRQICAYLGLSPKIVSAEYTEDEFAAFYESLIEPFAIQMSLEYSRKCGGEITFTAERLEFSSAATRISLLRELLPFGVISINESRKLLALPEVPDGNRRLQSLNYVTADKADAYQFEESEVQENEADTDTGV</sequence>
<evidence type="ECO:0000256" key="1">
    <source>
        <dbReference type="ARBA" id="ARBA00022950"/>
    </source>
</evidence>
<evidence type="ECO:0000256" key="2">
    <source>
        <dbReference type="ARBA" id="ARBA00023009"/>
    </source>
</evidence>